<protein>
    <submittedName>
        <fullName evidence="5">Cyclin-dependent kinase 4 inhibitor B</fullName>
    </submittedName>
</protein>
<dbReference type="Proteomes" id="UP001314229">
    <property type="component" value="Unassembled WGS sequence"/>
</dbReference>
<proteinExistence type="predicted"/>
<organism evidence="5 6">
    <name type="scientific">Scomber scombrus</name>
    <name type="common">Atlantic mackerel</name>
    <name type="synonym">Scomber vernalis</name>
    <dbReference type="NCBI Taxonomy" id="13677"/>
    <lineage>
        <taxon>Eukaryota</taxon>
        <taxon>Metazoa</taxon>
        <taxon>Chordata</taxon>
        <taxon>Craniata</taxon>
        <taxon>Vertebrata</taxon>
        <taxon>Euteleostomi</taxon>
        <taxon>Actinopterygii</taxon>
        <taxon>Neopterygii</taxon>
        <taxon>Teleostei</taxon>
        <taxon>Neoteleostei</taxon>
        <taxon>Acanthomorphata</taxon>
        <taxon>Pelagiaria</taxon>
        <taxon>Scombriformes</taxon>
        <taxon>Scombridae</taxon>
        <taxon>Scomber</taxon>
    </lineage>
</organism>
<evidence type="ECO:0000313" key="6">
    <source>
        <dbReference type="Proteomes" id="UP001314229"/>
    </source>
</evidence>
<dbReference type="AlphaFoldDB" id="A0AAV1NG67"/>
<dbReference type="Gene3D" id="1.25.40.20">
    <property type="entry name" value="Ankyrin repeat-containing domain"/>
    <property type="match status" value="1"/>
</dbReference>
<accession>A0AAV1NG67</accession>
<dbReference type="GO" id="GO:0004861">
    <property type="term" value="F:cyclin-dependent protein serine/threonine kinase inhibitor activity"/>
    <property type="evidence" value="ECO:0007669"/>
    <property type="project" value="TreeGrafter"/>
</dbReference>
<keyword evidence="1" id="KW-0677">Repeat</keyword>
<evidence type="ECO:0000256" key="1">
    <source>
        <dbReference type="ARBA" id="ARBA00022737"/>
    </source>
</evidence>
<feature type="compositionally biased region" description="Polar residues" evidence="4">
    <location>
        <begin position="1"/>
        <end position="30"/>
    </location>
</feature>
<dbReference type="InterPro" id="IPR036770">
    <property type="entry name" value="Ankyrin_rpt-contain_sf"/>
</dbReference>
<feature type="repeat" description="ANK" evidence="3">
    <location>
        <begin position="171"/>
        <end position="203"/>
    </location>
</feature>
<evidence type="ECO:0000313" key="5">
    <source>
        <dbReference type="EMBL" id="CAK6958526.1"/>
    </source>
</evidence>
<dbReference type="Pfam" id="PF12796">
    <property type="entry name" value="Ank_2"/>
    <property type="match status" value="1"/>
</dbReference>
<dbReference type="PANTHER" id="PTHR24201">
    <property type="entry name" value="ANK_REP_REGION DOMAIN-CONTAINING PROTEIN"/>
    <property type="match status" value="1"/>
</dbReference>
<dbReference type="PROSITE" id="PS50088">
    <property type="entry name" value="ANK_REPEAT"/>
    <property type="match status" value="1"/>
</dbReference>
<feature type="region of interest" description="Disordered" evidence="4">
    <location>
        <begin position="1"/>
        <end position="53"/>
    </location>
</feature>
<dbReference type="GO" id="GO:0019901">
    <property type="term" value="F:protein kinase binding"/>
    <property type="evidence" value="ECO:0007669"/>
    <property type="project" value="TreeGrafter"/>
</dbReference>
<dbReference type="SUPFAM" id="SSF48403">
    <property type="entry name" value="Ankyrin repeat"/>
    <property type="match status" value="1"/>
</dbReference>
<keyword evidence="2 3" id="KW-0040">ANK repeat</keyword>
<dbReference type="GO" id="GO:0005737">
    <property type="term" value="C:cytoplasm"/>
    <property type="evidence" value="ECO:0007669"/>
    <property type="project" value="TreeGrafter"/>
</dbReference>
<dbReference type="PROSITE" id="PS50297">
    <property type="entry name" value="ANK_REP_REGION"/>
    <property type="match status" value="1"/>
</dbReference>
<keyword evidence="6" id="KW-1185">Reference proteome</keyword>
<gene>
    <name evidence="5" type="ORF">FSCOSCO3_A007123</name>
</gene>
<name>A0AAV1NG67_SCOSC</name>
<comment type="caution">
    <text evidence="5">The sequence shown here is derived from an EMBL/GenBank/DDBJ whole genome shotgun (WGS) entry which is preliminary data.</text>
</comment>
<evidence type="ECO:0000256" key="3">
    <source>
        <dbReference type="PROSITE-ProRule" id="PRU00023"/>
    </source>
</evidence>
<dbReference type="GO" id="GO:0005634">
    <property type="term" value="C:nucleus"/>
    <property type="evidence" value="ECO:0007669"/>
    <property type="project" value="TreeGrafter"/>
</dbReference>
<evidence type="ECO:0000256" key="2">
    <source>
        <dbReference type="ARBA" id="ARBA00023043"/>
    </source>
</evidence>
<dbReference type="InterPro" id="IPR002110">
    <property type="entry name" value="Ankyrin_rpt"/>
</dbReference>
<reference evidence="5 6" key="1">
    <citation type="submission" date="2024-01" db="EMBL/GenBank/DDBJ databases">
        <authorList>
            <person name="Alioto T."/>
            <person name="Alioto T."/>
            <person name="Gomez Garrido J."/>
        </authorList>
    </citation>
    <scope>NUCLEOTIDE SEQUENCE [LARGE SCALE GENOMIC DNA]</scope>
</reference>
<dbReference type="EMBL" id="CAWUFR010000034">
    <property type="protein sequence ID" value="CAK6958526.1"/>
    <property type="molecule type" value="Genomic_DNA"/>
</dbReference>
<dbReference type="PANTHER" id="PTHR24201:SF8">
    <property type="entry name" value="CYCLIN-DEPENDENT KINASE 4 INHIBITOR B"/>
    <property type="match status" value="1"/>
</dbReference>
<sequence length="227" mass="24860">MRTIAPLQQQTITSPIQNTGKPRHTPTYSWTGDARLTYPSQTTGEPDKVTSLGRSRTNTLTTSCSSSLLSVCELFLFPRRIFRLPVKAICHGGYRCCRVWEMTMTLEDDLTTAAAQGNTVAVEYLLREGAEVNGVNRFGLTALQVMMMGSTPVAQVLLKHGADPNLADRLTGTTPLHDAARTGFLDTVRLLVQFLADPHAKDNTDCRPIDLARQSGHADVVAFLDTL</sequence>
<dbReference type="InterPro" id="IPR050776">
    <property type="entry name" value="Ank_Repeat/CDKN_Inhibitor"/>
</dbReference>
<dbReference type="GO" id="GO:2000045">
    <property type="term" value="P:regulation of G1/S transition of mitotic cell cycle"/>
    <property type="evidence" value="ECO:0007669"/>
    <property type="project" value="TreeGrafter"/>
</dbReference>
<dbReference type="GO" id="GO:0008285">
    <property type="term" value="P:negative regulation of cell population proliferation"/>
    <property type="evidence" value="ECO:0007669"/>
    <property type="project" value="TreeGrafter"/>
</dbReference>
<dbReference type="SMART" id="SM00248">
    <property type="entry name" value="ANK"/>
    <property type="match status" value="3"/>
</dbReference>
<evidence type="ECO:0000256" key="4">
    <source>
        <dbReference type="SAM" id="MobiDB-lite"/>
    </source>
</evidence>